<dbReference type="CDD" id="cd04301">
    <property type="entry name" value="NAT_SF"/>
    <property type="match status" value="1"/>
</dbReference>
<dbReference type="GO" id="GO:0016747">
    <property type="term" value="F:acyltransferase activity, transferring groups other than amino-acyl groups"/>
    <property type="evidence" value="ECO:0007669"/>
    <property type="project" value="InterPro"/>
</dbReference>
<dbReference type="PROSITE" id="PS51186">
    <property type="entry name" value="GNAT"/>
    <property type="match status" value="1"/>
</dbReference>
<dbReference type="InterPro" id="IPR016181">
    <property type="entry name" value="Acyl_CoA_acyltransferase"/>
</dbReference>
<feature type="domain" description="N-acetyltransferase" evidence="1">
    <location>
        <begin position="130"/>
        <end position="270"/>
    </location>
</feature>
<gene>
    <name evidence="2" type="ORF">SH1V18_44390</name>
</gene>
<evidence type="ECO:0000259" key="1">
    <source>
        <dbReference type="PROSITE" id="PS51186"/>
    </source>
</evidence>
<name>A0A9W5YHD7_9FIRM</name>
<dbReference type="Gene3D" id="3.40.630.30">
    <property type="match status" value="1"/>
</dbReference>
<dbReference type="EMBL" id="BRLB01000023">
    <property type="protein sequence ID" value="GKX31959.1"/>
    <property type="molecule type" value="Genomic_DNA"/>
</dbReference>
<evidence type="ECO:0000313" key="3">
    <source>
        <dbReference type="Proteomes" id="UP001144256"/>
    </source>
</evidence>
<proteinExistence type="predicted"/>
<organism evidence="2 3">
    <name type="scientific">Vallitalea longa</name>
    <dbReference type="NCBI Taxonomy" id="2936439"/>
    <lineage>
        <taxon>Bacteria</taxon>
        <taxon>Bacillati</taxon>
        <taxon>Bacillota</taxon>
        <taxon>Clostridia</taxon>
        <taxon>Lachnospirales</taxon>
        <taxon>Vallitaleaceae</taxon>
        <taxon>Vallitalea</taxon>
    </lineage>
</organism>
<dbReference type="Proteomes" id="UP001144256">
    <property type="component" value="Unassembled WGS sequence"/>
</dbReference>
<evidence type="ECO:0000313" key="2">
    <source>
        <dbReference type="EMBL" id="GKX31959.1"/>
    </source>
</evidence>
<keyword evidence="3" id="KW-1185">Reference proteome</keyword>
<sequence length="270" mass="31968">MIVVHDSKHEIIAKDNSGNILGEGYINSFLASDIFNKDRVNFFIQVTSDTEDKDFLIRKYIINELIKIAHNSRKNYWEYNCRVYNCCFPNDSENIRLYSSIKGFKHDEGMYVLSCDLKNMNINKLSNIPFEIKENDFISQLDTLDFIREHNKIFRDAPYSINEIDYLKRQEGFRSITIYDKGNVIANILLLVKKDNKKYGWVEDLFVNQKYRNKGLGEYLILRGLSYFKSIYIDESRLEVWSSNKRGMNLYYKLGYEFLEETQISIGMMI</sequence>
<accession>A0A9W5YHD7</accession>
<dbReference type="AlphaFoldDB" id="A0A9W5YHD7"/>
<reference evidence="2" key="1">
    <citation type="submission" date="2022-06" db="EMBL/GenBank/DDBJ databases">
        <title>Vallitalea longa sp. nov., an anaerobic bacterium isolated from marine sediment.</title>
        <authorList>
            <person name="Hirano S."/>
            <person name="Terahara T."/>
            <person name="Mori K."/>
            <person name="Hamada M."/>
            <person name="Matsumoto R."/>
            <person name="Kobayashi T."/>
        </authorList>
    </citation>
    <scope>NUCLEOTIDE SEQUENCE</scope>
    <source>
        <strain evidence="2">SH18-1</strain>
    </source>
</reference>
<protein>
    <recommendedName>
        <fullName evidence="1">N-acetyltransferase domain-containing protein</fullName>
    </recommendedName>
</protein>
<dbReference type="SUPFAM" id="SSF55729">
    <property type="entry name" value="Acyl-CoA N-acyltransferases (Nat)"/>
    <property type="match status" value="1"/>
</dbReference>
<comment type="caution">
    <text evidence="2">The sequence shown here is derived from an EMBL/GenBank/DDBJ whole genome shotgun (WGS) entry which is preliminary data.</text>
</comment>
<dbReference type="Pfam" id="PF00583">
    <property type="entry name" value="Acetyltransf_1"/>
    <property type="match status" value="1"/>
</dbReference>
<dbReference type="InterPro" id="IPR000182">
    <property type="entry name" value="GNAT_dom"/>
</dbReference>
<dbReference type="RefSeq" id="WP_281819314.1">
    <property type="nucleotide sequence ID" value="NZ_BRLB01000023.1"/>
</dbReference>